<gene>
    <name evidence="1" type="ORF">EWB00_008819</name>
</gene>
<protein>
    <submittedName>
        <fullName evidence="1">Uncharacterized protein</fullName>
    </submittedName>
</protein>
<proteinExistence type="predicted"/>
<keyword evidence="2" id="KW-1185">Reference proteome</keyword>
<dbReference type="OrthoDB" id="6287664at2759"/>
<organism evidence="1 2">
    <name type="scientific">Schistosoma japonicum</name>
    <name type="common">Blood fluke</name>
    <dbReference type="NCBI Taxonomy" id="6182"/>
    <lineage>
        <taxon>Eukaryota</taxon>
        <taxon>Metazoa</taxon>
        <taxon>Spiralia</taxon>
        <taxon>Lophotrochozoa</taxon>
        <taxon>Platyhelminthes</taxon>
        <taxon>Trematoda</taxon>
        <taxon>Digenea</taxon>
        <taxon>Strigeidida</taxon>
        <taxon>Schistosomatoidea</taxon>
        <taxon>Schistosomatidae</taxon>
        <taxon>Schistosoma</taxon>
    </lineage>
</organism>
<sequence>MTASLRKKLNMHWARCVPDKRLALQLLRVTPFIFMASRSTPDRLLNYDLEEPFAVLSTSSNQNPRIYDGSLWISAKFMSYVHDPLPKCSRRIRVAETCFWLIRISGFSIQYLEEEKEHFAFIESFSIIQEFHSDALIFSQMIGVTEAINITNKSRVRSHLPVLEKTISKKKYGGVSKNKCDFPKPCLNVSPIVDLPPPKQSSRTSFAVGSLPGVFAVEKPTDYIATSSLTFTENEENIPPTDVPTEYSTPPFSKDSSLFKDFFDSNDDSLIGLINLSNIATNEVLTPNVEVSRHDSTNTTLPTVPSENELCSSSTQYFSLRNADSLNPETFVTSAVEINSTVQITDSVLESTYGSFSDIDLPVHSLSNNGEQKTIGGCIDVPTFSKQPSIVGSVRDSLKQFVQRVKRKFSPKGSWVTPLIDRILKPVSEDEPSAKRLLQSPSTESPTFLMSTSVASSPMLSTTSLTNWSTSYNNLEFSSYTFDKSQSYSSARVSTPRSLPVVCYKRQQRNLLHEISSFSNNAVSYFNVYFCLTMMLFCKSFIDLIITLIFCD</sequence>
<dbReference type="AlphaFoldDB" id="A0A4Z2CNP6"/>
<dbReference type="Proteomes" id="UP000311919">
    <property type="component" value="Unassembled WGS sequence"/>
</dbReference>
<name>A0A4Z2CNP6_SCHJA</name>
<comment type="caution">
    <text evidence="1">The sequence shown here is derived from an EMBL/GenBank/DDBJ whole genome shotgun (WGS) entry which is preliminary data.</text>
</comment>
<evidence type="ECO:0000313" key="2">
    <source>
        <dbReference type="Proteomes" id="UP000311919"/>
    </source>
</evidence>
<accession>A0A4Z2CNP6</accession>
<evidence type="ECO:0000313" key="1">
    <source>
        <dbReference type="EMBL" id="TNN05883.1"/>
    </source>
</evidence>
<reference evidence="1 2" key="1">
    <citation type="submission" date="2019-03" db="EMBL/GenBank/DDBJ databases">
        <title>An improved genome assembly of the fluke Schistosoma japonicum.</title>
        <authorList>
            <person name="Hu W."/>
            <person name="Luo F."/>
            <person name="Yin M."/>
            <person name="Mo X."/>
            <person name="Sun C."/>
            <person name="Wu Q."/>
            <person name="Zhu B."/>
            <person name="Xiang M."/>
            <person name="Wang J."/>
            <person name="Wang Y."/>
            <person name="Zhang T."/>
            <person name="Xu B."/>
            <person name="Zheng H."/>
            <person name="Feng Z."/>
        </authorList>
    </citation>
    <scope>NUCLEOTIDE SEQUENCE [LARGE SCALE GENOMIC DNA]</scope>
    <source>
        <strain evidence="1">HuSjv2</strain>
        <tissue evidence="1">Worms</tissue>
    </source>
</reference>
<dbReference type="EMBL" id="SKCS01000496">
    <property type="protein sequence ID" value="TNN05883.1"/>
    <property type="molecule type" value="Genomic_DNA"/>
</dbReference>